<evidence type="ECO:0000313" key="2">
    <source>
        <dbReference type="Proteomes" id="UP000282656"/>
    </source>
</evidence>
<dbReference type="EMBL" id="RAWM01000056">
    <property type="protein sequence ID" value="RKH66883.1"/>
    <property type="molecule type" value="Genomic_DNA"/>
</dbReference>
<name>A0A3A8QDY3_9BACT</name>
<sequence length="96" mass="10783">MLMAADSLLDPSYFVQTTNLVNLAGANGICSSVSERHVPSAEALQQRLKQPLLRVLEVRWVVLLHLLTVLTALRLNNTLSRLTKRCLQRFGLSREL</sequence>
<reference evidence="2" key="1">
    <citation type="submission" date="2018-09" db="EMBL/GenBank/DDBJ databases">
        <authorList>
            <person name="Livingstone P.G."/>
            <person name="Whitworth D.E."/>
        </authorList>
    </citation>
    <scope>NUCLEOTIDE SEQUENCE [LARGE SCALE GENOMIC DNA]</scope>
    <source>
        <strain evidence="2">AB047A</strain>
    </source>
</reference>
<protein>
    <submittedName>
        <fullName evidence="1">Uncharacterized protein</fullName>
    </submittedName>
</protein>
<organism evidence="1 2">
    <name type="scientific">Corallococcus interemptor</name>
    <dbReference type="NCBI Taxonomy" id="2316720"/>
    <lineage>
        <taxon>Bacteria</taxon>
        <taxon>Pseudomonadati</taxon>
        <taxon>Myxococcota</taxon>
        <taxon>Myxococcia</taxon>
        <taxon>Myxococcales</taxon>
        <taxon>Cystobacterineae</taxon>
        <taxon>Myxococcaceae</taxon>
        <taxon>Corallococcus</taxon>
    </lineage>
</organism>
<comment type="caution">
    <text evidence="1">The sequence shown here is derived from an EMBL/GenBank/DDBJ whole genome shotgun (WGS) entry which is preliminary data.</text>
</comment>
<evidence type="ECO:0000313" key="1">
    <source>
        <dbReference type="EMBL" id="RKH66883.1"/>
    </source>
</evidence>
<dbReference type="Proteomes" id="UP000282656">
    <property type="component" value="Unassembled WGS sequence"/>
</dbReference>
<keyword evidence="2" id="KW-1185">Reference proteome</keyword>
<proteinExistence type="predicted"/>
<gene>
    <name evidence="1" type="ORF">D7X96_20530</name>
</gene>
<dbReference type="AlphaFoldDB" id="A0A3A8QDY3"/>
<accession>A0A3A8QDY3</accession>